<dbReference type="InterPro" id="IPR019734">
    <property type="entry name" value="TPR_rpt"/>
</dbReference>
<keyword evidence="1" id="KW-0802">TPR repeat</keyword>
<dbReference type="Pfam" id="PF08239">
    <property type="entry name" value="SH3_3"/>
    <property type="match status" value="1"/>
</dbReference>
<keyword evidence="3" id="KW-0732">Signal</keyword>
<dbReference type="PROSITE" id="PS50293">
    <property type="entry name" value="TPR_REGION"/>
    <property type="match status" value="1"/>
</dbReference>
<dbReference type="Pfam" id="PF13432">
    <property type="entry name" value="TPR_16"/>
    <property type="match status" value="1"/>
</dbReference>
<evidence type="ECO:0000256" key="3">
    <source>
        <dbReference type="SAM" id="SignalP"/>
    </source>
</evidence>
<dbReference type="AlphaFoldDB" id="A0A0Q9ZAF1"/>
<keyword evidence="2" id="KW-0472">Membrane</keyword>
<dbReference type="InterPro" id="IPR011990">
    <property type="entry name" value="TPR-like_helical_dom_sf"/>
</dbReference>
<proteinExistence type="predicted"/>
<dbReference type="SMART" id="SM00028">
    <property type="entry name" value="TPR"/>
    <property type="match status" value="2"/>
</dbReference>
<feature type="chain" id="PRO_5006389251" evidence="3">
    <location>
        <begin position="19"/>
        <end position="249"/>
    </location>
</feature>
<keyword evidence="6" id="KW-1185">Reference proteome</keyword>
<reference evidence="5" key="1">
    <citation type="submission" date="2015-10" db="EMBL/GenBank/DDBJ databases">
        <title>Draft genome sequence of Salegentibacter mishustinae KCTC 12263.</title>
        <authorList>
            <person name="Lin W."/>
            <person name="Zheng Q."/>
        </authorList>
    </citation>
    <scope>NUCLEOTIDE SEQUENCE [LARGE SCALE GENOMIC DNA]</scope>
    <source>
        <strain evidence="5">KCTC 12263</strain>
    </source>
</reference>
<feature type="repeat" description="TPR" evidence="1">
    <location>
        <begin position="54"/>
        <end position="87"/>
    </location>
</feature>
<accession>A0A0Q9ZAF1</accession>
<organism evidence="5 6">
    <name type="scientific">Salegentibacter mishustinae</name>
    <dbReference type="NCBI Taxonomy" id="270918"/>
    <lineage>
        <taxon>Bacteria</taxon>
        <taxon>Pseudomonadati</taxon>
        <taxon>Bacteroidota</taxon>
        <taxon>Flavobacteriia</taxon>
        <taxon>Flavobacteriales</taxon>
        <taxon>Flavobacteriaceae</taxon>
        <taxon>Salegentibacter</taxon>
    </lineage>
</organism>
<keyword evidence="2" id="KW-0812">Transmembrane</keyword>
<keyword evidence="2" id="KW-1133">Transmembrane helix</keyword>
<dbReference type="InterPro" id="IPR003646">
    <property type="entry name" value="SH3-like_bac-type"/>
</dbReference>
<comment type="caution">
    <text evidence="5">The sequence shown here is derived from an EMBL/GenBank/DDBJ whole genome shotgun (WGS) entry which is preliminary data.</text>
</comment>
<dbReference type="RefSeq" id="WP_057481006.1">
    <property type="nucleotide sequence ID" value="NZ_BMWR01000008.1"/>
</dbReference>
<feature type="domain" description="SH3b" evidence="4">
    <location>
        <begin position="187"/>
        <end position="249"/>
    </location>
</feature>
<evidence type="ECO:0000313" key="6">
    <source>
        <dbReference type="Proteomes" id="UP000051643"/>
    </source>
</evidence>
<sequence>MKKQVFILLLFLSTLAQAQNPELFEEANNAYANEDFETAITKYEKILENGETSVAIYYNLGNAHYKLNNVASSIYYFEKALQLDPTDEDVQNNIEFARSTTVDDIPVNEETGFQKKFNSLISTFSYNTWAYLAIALSITFVILFLLYYFSRNSLQKRIFFGVAIFVFLLGGISVFFAFQQQEIQFNNQFAIIFAEEAPVKNEPSPRGEAAFSLHAGTKTRVLEDYQEWVKIELPNGTQGWIENNYLKRL</sequence>
<dbReference type="SUPFAM" id="SSF48452">
    <property type="entry name" value="TPR-like"/>
    <property type="match status" value="1"/>
</dbReference>
<dbReference type="EMBL" id="LKTP01000003">
    <property type="protein sequence ID" value="KRG29983.1"/>
    <property type="molecule type" value="Genomic_DNA"/>
</dbReference>
<dbReference type="PROSITE" id="PS50005">
    <property type="entry name" value="TPR"/>
    <property type="match status" value="1"/>
</dbReference>
<protein>
    <submittedName>
        <fullName evidence="5">Ion channel protein</fullName>
    </submittedName>
</protein>
<dbReference type="Proteomes" id="UP000051643">
    <property type="component" value="Unassembled WGS sequence"/>
</dbReference>
<evidence type="ECO:0000256" key="1">
    <source>
        <dbReference type="PROSITE-ProRule" id="PRU00339"/>
    </source>
</evidence>
<evidence type="ECO:0000313" key="5">
    <source>
        <dbReference type="EMBL" id="KRG29983.1"/>
    </source>
</evidence>
<dbReference type="Gene3D" id="2.30.30.40">
    <property type="entry name" value="SH3 Domains"/>
    <property type="match status" value="1"/>
</dbReference>
<feature type="transmembrane region" description="Helical" evidence="2">
    <location>
        <begin position="158"/>
        <end position="178"/>
    </location>
</feature>
<feature type="transmembrane region" description="Helical" evidence="2">
    <location>
        <begin position="129"/>
        <end position="149"/>
    </location>
</feature>
<evidence type="ECO:0000256" key="2">
    <source>
        <dbReference type="SAM" id="Phobius"/>
    </source>
</evidence>
<feature type="signal peptide" evidence="3">
    <location>
        <begin position="1"/>
        <end position="18"/>
    </location>
</feature>
<dbReference type="SMART" id="SM00287">
    <property type="entry name" value="SH3b"/>
    <property type="match status" value="1"/>
</dbReference>
<dbReference type="STRING" id="270918.APR42_14530"/>
<name>A0A0Q9ZAF1_9FLAO</name>
<dbReference type="Gene3D" id="1.25.40.10">
    <property type="entry name" value="Tetratricopeptide repeat domain"/>
    <property type="match status" value="1"/>
</dbReference>
<evidence type="ECO:0000259" key="4">
    <source>
        <dbReference type="SMART" id="SM00287"/>
    </source>
</evidence>
<dbReference type="OrthoDB" id="9776208at2"/>
<gene>
    <name evidence="5" type="ORF">APR42_14530</name>
</gene>